<dbReference type="EMBL" id="LN794158">
    <property type="protein sequence ID" value="CEN55768.1"/>
    <property type="molecule type" value="Genomic_DNA"/>
</dbReference>
<dbReference type="SUPFAM" id="SSF52402">
    <property type="entry name" value="Adenine nucleotide alpha hydrolases-like"/>
    <property type="match status" value="1"/>
</dbReference>
<dbReference type="Pfam" id="PF11734">
    <property type="entry name" value="TilS_C"/>
    <property type="match status" value="1"/>
</dbReference>
<protein>
    <recommendedName>
        <fullName evidence="8">tRNA(Ile)-lysidine synthase</fullName>
        <ecNumber evidence="8">6.3.4.19</ecNumber>
    </recommendedName>
    <alternativeName>
        <fullName evidence="8">tRNA(Ile)-2-lysyl-cytidine synthase</fullName>
    </alternativeName>
    <alternativeName>
        <fullName evidence="8">tRNA(Ile)-lysidine synthetase</fullName>
    </alternativeName>
</protein>
<sequence>MRIHAQVTQFLSQAIPLNPTPTLLLAFSGGVDSCVLLHALAQAKKTLNFNLKAMHVHHGLSPNADQWADFCAHTCLAYKVSLEVIKLNVEKGAGLGLEAAAREARYQALLAANADYILLAHHQDDQAETLLLQLLRGAGLKGLSAMAAQDSDRSLLRPLLDIPRLEIEAYAKSAKLAWIDDESNLDTQYDRNYCRHEVMPVLKARFLAASATLARSAAHIAEAADLLDELAEIDAQTCLLKGLMNVELLAALTLPRAKNLFRWWLSSLGFLAPSKDRLDDMLTQLMIAGADASIKVMLDKANDIYLRRYQGFAYIESNHPEQASEITMIWQGEDSLTMPDGTQLFFDRKQGEGLAIDRLGGHKLRIASRQGGERFKPDLARPTRTLKHLLQEANMPPWLRERLPLIYLDDTLAVVPHIGVNCMMQATERDMGLVITWATDSKA</sequence>
<dbReference type="InterPro" id="IPR012795">
    <property type="entry name" value="tRNA_Ile_lys_synt_N"/>
</dbReference>
<keyword evidence="6 8" id="KW-0067">ATP-binding</keyword>
<evidence type="ECO:0000256" key="4">
    <source>
        <dbReference type="ARBA" id="ARBA00022694"/>
    </source>
</evidence>
<dbReference type="STRING" id="1581680.BN1209_0725"/>
<dbReference type="AlphaFoldDB" id="A0A0B7IXD7"/>
<keyword evidence="3 8" id="KW-0436">Ligase</keyword>
<dbReference type="PANTHER" id="PTHR43033:SF1">
    <property type="entry name" value="TRNA(ILE)-LYSIDINE SYNTHASE-RELATED"/>
    <property type="match status" value="1"/>
</dbReference>
<keyword evidence="5 8" id="KW-0547">Nucleotide-binding</keyword>
<dbReference type="HOGENOM" id="CLU_018869_2_0_4"/>
<dbReference type="Gene3D" id="3.40.50.620">
    <property type="entry name" value="HUPs"/>
    <property type="match status" value="1"/>
</dbReference>
<dbReference type="SUPFAM" id="SSF56037">
    <property type="entry name" value="PheT/TilS domain"/>
    <property type="match status" value="1"/>
</dbReference>
<dbReference type="HAMAP" id="MF_01161">
    <property type="entry name" value="tRNA_Ile_lys_synt"/>
    <property type="match status" value="1"/>
</dbReference>
<dbReference type="PANTHER" id="PTHR43033">
    <property type="entry name" value="TRNA(ILE)-LYSIDINE SYNTHASE-RELATED"/>
    <property type="match status" value="1"/>
</dbReference>
<comment type="subcellular location">
    <subcellularLocation>
        <location evidence="1 8">Cytoplasm</location>
    </subcellularLocation>
</comment>
<dbReference type="GO" id="GO:0006400">
    <property type="term" value="P:tRNA modification"/>
    <property type="evidence" value="ECO:0007669"/>
    <property type="project" value="UniProtKB-UniRule"/>
</dbReference>
<dbReference type="Pfam" id="PF01171">
    <property type="entry name" value="ATP_bind_3"/>
    <property type="match status" value="1"/>
</dbReference>
<comment type="domain">
    <text evidence="8">The N-terminal region contains the highly conserved SGGXDS motif, predicted to be a P-loop motif involved in ATP binding.</text>
</comment>
<dbReference type="NCBIfam" id="TIGR02432">
    <property type="entry name" value="lysidine_TilS_N"/>
    <property type="match status" value="1"/>
</dbReference>
<keyword evidence="2 8" id="KW-0963">Cytoplasm</keyword>
<dbReference type="CDD" id="cd01992">
    <property type="entry name" value="TilS_N"/>
    <property type="match status" value="1"/>
</dbReference>
<evidence type="ECO:0000256" key="3">
    <source>
        <dbReference type="ARBA" id="ARBA00022598"/>
    </source>
</evidence>
<dbReference type="GO" id="GO:0005524">
    <property type="term" value="F:ATP binding"/>
    <property type="evidence" value="ECO:0007669"/>
    <property type="project" value="UniProtKB-UniRule"/>
</dbReference>
<dbReference type="InterPro" id="IPR015262">
    <property type="entry name" value="tRNA_Ile_lys_synt_subst-bd"/>
</dbReference>
<dbReference type="GO" id="GO:0032267">
    <property type="term" value="F:tRNA(Ile)-lysidine synthase activity"/>
    <property type="evidence" value="ECO:0007669"/>
    <property type="project" value="UniProtKB-EC"/>
</dbReference>
<dbReference type="Proteomes" id="UP000056322">
    <property type="component" value="Chromosome 1"/>
</dbReference>
<dbReference type="InterPro" id="IPR012796">
    <property type="entry name" value="Lysidine-tRNA-synth_C"/>
</dbReference>
<evidence type="ECO:0000256" key="2">
    <source>
        <dbReference type="ARBA" id="ARBA00022490"/>
    </source>
</evidence>
<gene>
    <name evidence="8 10" type="primary">tilS</name>
    <name evidence="10" type="ORF">BN1209_0725</name>
</gene>
<dbReference type="InterPro" id="IPR014729">
    <property type="entry name" value="Rossmann-like_a/b/a_fold"/>
</dbReference>
<comment type="similarity">
    <text evidence="8">Belongs to the tRNA(Ile)-lysidine synthase family.</text>
</comment>
<feature type="binding site" evidence="8">
    <location>
        <begin position="28"/>
        <end position="33"/>
    </location>
    <ligand>
        <name>ATP</name>
        <dbReference type="ChEBI" id="CHEBI:30616"/>
    </ligand>
</feature>
<evidence type="ECO:0000259" key="9">
    <source>
        <dbReference type="SMART" id="SM00977"/>
    </source>
</evidence>
<evidence type="ECO:0000313" key="11">
    <source>
        <dbReference type="Proteomes" id="UP000056322"/>
    </source>
</evidence>
<reference evidence="11" key="1">
    <citation type="submission" date="2014-12" db="EMBL/GenBank/DDBJ databases">
        <authorList>
            <person name="Salcher M.M."/>
        </authorList>
    </citation>
    <scope>NUCLEOTIDE SEQUENCE [LARGE SCALE GENOMIC DNA]</scope>
    <source>
        <strain evidence="11">MMS-10A-171</strain>
    </source>
</reference>
<evidence type="ECO:0000313" key="10">
    <source>
        <dbReference type="EMBL" id="CEN55768.1"/>
    </source>
</evidence>
<comment type="catalytic activity">
    <reaction evidence="7 8">
        <text>cytidine(34) in tRNA(Ile2) + L-lysine + ATP = lysidine(34) in tRNA(Ile2) + AMP + diphosphate + H(+)</text>
        <dbReference type="Rhea" id="RHEA:43744"/>
        <dbReference type="Rhea" id="RHEA-COMP:10625"/>
        <dbReference type="Rhea" id="RHEA-COMP:10670"/>
        <dbReference type="ChEBI" id="CHEBI:15378"/>
        <dbReference type="ChEBI" id="CHEBI:30616"/>
        <dbReference type="ChEBI" id="CHEBI:32551"/>
        <dbReference type="ChEBI" id="CHEBI:33019"/>
        <dbReference type="ChEBI" id="CHEBI:82748"/>
        <dbReference type="ChEBI" id="CHEBI:83665"/>
        <dbReference type="ChEBI" id="CHEBI:456215"/>
        <dbReference type="EC" id="6.3.4.19"/>
    </reaction>
</comment>
<accession>A0A0B7IXD7</accession>
<dbReference type="EC" id="6.3.4.19" evidence="8"/>
<evidence type="ECO:0000256" key="8">
    <source>
        <dbReference type="HAMAP-Rule" id="MF_01161"/>
    </source>
</evidence>
<dbReference type="KEGG" id="mbac:BN1209_0725"/>
<keyword evidence="4 8" id="KW-0819">tRNA processing</keyword>
<dbReference type="InterPro" id="IPR012094">
    <property type="entry name" value="tRNA_Ile_lys_synt"/>
</dbReference>
<feature type="domain" description="Lysidine-tRNA(Ile) synthetase C-terminal" evidence="9">
    <location>
        <begin position="364"/>
        <end position="435"/>
    </location>
</feature>
<dbReference type="InterPro" id="IPR011063">
    <property type="entry name" value="TilS/TtcA_N"/>
</dbReference>
<dbReference type="NCBIfam" id="TIGR02433">
    <property type="entry name" value="lysidine_TilS_C"/>
    <property type="match status" value="1"/>
</dbReference>
<organism evidence="10 11">
    <name type="scientific">Candidatus Methylopumilus turicensis</name>
    <dbReference type="NCBI Taxonomy" id="1581680"/>
    <lineage>
        <taxon>Bacteria</taxon>
        <taxon>Pseudomonadati</taxon>
        <taxon>Pseudomonadota</taxon>
        <taxon>Betaproteobacteria</taxon>
        <taxon>Nitrosomonadales</taxon>
        <taxon>Methylophilaceae</taxon>
        <taxon>Candidatus Methylopumilus</taxon>
    </lineage>
</organism>
<dbReference type="RefSeq" id="WP_045750993.1">
    <property type="nucleotide sequence ID" value="NZ_LN794158.1"/>
</dbReference>
<dbReference type="SUPFAM" id="SSF82829">
    <property type="entry name" value="MesJ substrate recognition domain-like"/>
    <property type="match status" value="1"/>
</dbReference>
<proteinExistence type="inferred from homology"/>
<keyword evidence="11" id="KW-1185">Reference proteome</keyword>
<dbReference type="GO" id="GO:0005737">
    <property type="term" value="C:cytoplasm"/>
    <property type="evidence" value="ECO:0007669"/>
    <property type="project" value="UniProtKB-SubCell"/>
</dbReference>
<dbReference type="Pfam" id="PF09179">
    <property type="entry name" value="TilS"/>
    <property type="match status" value="1"/>
</dbReference>
<evidence type="ECO:0000256" key="6">
    <source>
        <dbReference type="ARBA" id="ARBA00022840"/>
    </source>
</evidence>
<comment type="function">
    <text evidence="8">Ligates lysine onto the cytidine present at position 34 of the AUA codon-specific tRNA(Ile) that contains the anticodon CAU, in an ATP-dependent manner. Cytidine is converted to lysidine, thus changing the amino acid specificity of the tRNA from methionine to isoleucine.</text>
</comment>
<dbReference type="SMART" id="SM00977">
    <property type="entry name" value="TilS_C"/>
    <property type="match status" value="1"/>
</dbReference>
<evidence type="ECO:0000256" key="7">
    <source>
        <dbReference type="ARBA" id="ARBA00048539"/>
    </source>
</evidence>
<dbReference type="Gene3D" id="1.20.59.20">
    <property type="match status" value="1"/>
</dbReference>
<dbReference type="OrthoDB" id="9807403at2"/>
<name>A0A0B7IXD7_9PROT</name>
<evidence type="ECO:0000256" key="5">
    <source>
        <dbReference type="ARBA" id="ARBA00022741"/>
    </source>
</evidence>
<evidence type="ECO:0000256" key="1">
    <source>
        <dbReference type="ARBA" id="ARBA00004496"/>
    </source>
</evidence>